<dbReference type="Proteomes" id="UP000294963">
    <property type="component" value="Unassembled WGS sequence"/>
</dbReference>
<gene>
    <name evidence="1" type="ORF">EC844_12643</name>
</gene>
<organism evidence="1 2">
    <name type="scientific">Acinetobacter calcoaceticus</name>
    <dbReference type="NCBI Taxonomy" id="471"/>
    <lineage>
        <taxon>Bacteria</taxon>
        <taxon>Pseudomonadati</taxon>
        <taxon>Pseudomonadota</taxon>
        <taxon>Gammaproteobacteria</taxon>
        <taxon>Moraxellales</taxon>
        <taxon>Moraxellaceae</taxon>
        <taxon>Acinetobacter</taxon>
        <taxon>Acinetobacter calcoaceticus/baumannii complex</taxon>
    </lineage>
</organism>
<accession>A0A4R1XFN8</accession>
<comment type="caution">
    <text evidence="1">The sequence shown here is derived from an EMBL/GenBank/DDBJ whole genome shotgun (WGS) entry which is preliminary data.</text>
</comment>
<dbReference type="NCBIfam" id="TIGR04111">
    <property type="entry name" value="BcepMu_gp16"/>
    <property type="match status" value="1"/>
</dbReference>
<dbReference type="AlphaFoldDB" id="A0A4R1XFN8"/>
<sequence length="68" mass="7619">MPIKTPEEVKKTFEERGQTVANWASQNDYRPQDVYKVLNGQAKCKYGIGHEIAVKLGLKAVPKSRATT</sequence>
<protein>
    <submittedName>
        <fullName evidence="1">Gp16 family phage-associated protein</fullName>
    </submittedName>
</protein>
<name>A0A4R1XFN8_ACICA</name>
<evidence type="ECO:0000313" key="1">
    <source>
        <dbReference type="EMBL" id="TCM61889.1"/>
    </source>
</evidence>
<evidence type="ECO:0000313" key="2">
    <source>
        <dbReference type="Proteomes" id="UP000294963"/>
    </source>
</evidence>
<keyword evidence="2" id="KW-1185">Reference proteome</keyword>
<dbReference type="InterPro" id="IPR026365">
    <property type="entry name" value="BcepMu_gp16"/>
</dbReference>
<dbReference type="OrthoDB" id="5679056at2"/>
<reference evidence="1 2" key="1">
    <citation type="submission" date="2019-03" db="EMBL/GenBank/DDBJ databases">
        <title>Genomic analyses of the natural microbiome of Caenorhabditis elegans.</title>
        <authorList>
            <person name="Samuel B."/>
        </authorList>
    </citation>
    <scope>NUCLEOTIDE SEQUENCE [LARGE SCALE GENOMIC DNA]</scope>
    <source>
        <strain evidence="1 2">JUb89</strain>
    </source>
</reference>
<proteinExistence type="predicted"/>
<dbReference type="EMBL" id="SLVJ01000026">
    <property type="protein sequence ID" value="TCM61889.1"/>
    <property type="molecule type" value="Genomic_DNA"/>
</dbReference>